<name>A0A9W9RFI6_9EURO</name>
<accession>A0A9W9RFI6</accession>
<evidence type="ECO:0000256" key="6">
    <source>
        <dbReference type="ARBA" id="ARBA00023295"/>
    </source>
</evidence>
<dbReference type="SUPFAM" id="SSF51445">
    <property type="entry name" value="(Trans)glycosidases"/>
    <property type="match status" value="1"/>
</dbReference>
<dbReference type="GO" id="GO:0004553">
    <property type="term" value="F:hydrolase activity, hydrolyzing O-glycosyl compounds"/>
    <property type="evidence" value="ECO:0007669"/>
    <property type="project" value="InterPro"/>
</dbReference>
<evidence type="ECO:0000256" key="5">
    <source>
        <dbReference type="ARBA" id="ARBA00023277"/>
    </source>
</evidence>
<comment type="cofactor">
    <cofactor evidence="1">
        <name>Ca(2+)</name>
        <dbReference type="ChEBI" id="CHEBI:29108"/>
    </cofactor>
</comment>
<dbReference type="EMBL" id="JAPZBS010000009">
    <property type="protein sequence ID" value="KAJ5359206.1"/>
    <property type="molecule type" value="Genomic_DNA"/>
</dbReference>
<keyword evidence="6" id="KW-0326">Glycosidase</keyword>
<dbReference type="NCBIfam" id="NF006968">
    <property type="entry name" value="PRK09441.1-1"/>
    <property type="match status" value="1"/>
</dbReference>
<evidence type="ECO:0000313" key="10">
    <source>
        <dbReference type="Proteomes" id="UP001147782"/>
    </source>
</evidence>
<reference evidence="9" key="2">
    <citation type="journal article" date="2023" name="IMA Fungus">
        <title>Comparative genomic study of the Penicillium genus elucidates a diverse pangenome and 15 lateral gene transfer events.</title>
        <authorList>
            <person name="Petersen C."/>
            <person name="Sorensen T."/>
            <person name="Nielsen M.R."/>
            <person name="Sondergaard T.E."/>
            <person name="Sorensen J.L."/>
            <person name="Fitzpatrick D.A."/>
            <person name="Frisvad J.C."/>
            <person name="Nielsen K.L."/>
        </authorList>
    </citation>
    <scope>NUCLEOTIDE SEQUENCE</scope>
    <source>
        <strain evidence="9">IBT 29864</strain>
    </source>
</reference>
<evidence type="ECO:0000313" key="9">
    <source>
        <dbReference type="EMBL" id="KAJ5359206.1"/>
    </source>
</evidence>
<evidence type="ECO:0000256" key="3">
    <source>
        <dbReference type="ARBA" id="ARBA00022723"/>
    </source>
</evidence>
<dbReference type="PANTHER" id="PTHR43447">
    <property type="entry name" value="ALPHA-AMYLASE"/>
    <property type="match status" value="1"/>
</dbReference>
<dbReference type="PIRSF" id="PIRSF001021">
    <property type="entry name" value="Alph-amls_thrmst"/>
    <property type="match status" value="1"/>
</dbReference>
<comment type="similarity">
    <text evidence="2">Belongs to the glycosyl hydrolase 13 family.</text>
</comment>
<comment type="caution">
    <text evidence="9">The sequence shown here is derived from an EMBL/GenBank/DDBJ whole genome shotgun (WGS) entry which is preliminary data.</text>
</comment>
<dbReference type="Gene3D" id="2.60.40.1180">
    <property type="entry name" value="Golgi alpha-mannosidase II"/>
    <property type="match status" value="1"/>
</dbReference>
<evidence type="ECO:0000256" key="4">
    <source>
        <dbReference type="ARBA" id="ARBA00022801"/>
    </source>
</evidence>
<dbReference type="Gene3D" id="2.40.30.140">
    <property type="match status" value="1"/>
</dbReference>
<dbReference type="OrthoDB" id="550577at2759"/>
<dbReference type="InterPro" id="IPR013776">
    <property type="entry name" value="A-amylase_thermo"/>
</dbReference>
<evidence type="ECO:0000256" key="7">
    <source>
        <dbReference type="SAM" id="MobiDB-lite"/>
    </source>
</evidence>
<dbReference type="Proteomes" id="UP001147782">
    <property type="component" value="Unassembled WGS sequence"/>
</dbReference>
<feature type="domain" description="Glycosyl hydrolase family 13 catalytic" evidence="8">
    <location>
        <begin position="27"/>
        <end position="442"/>
    </location>
</feature>
<keyword evidence="3" id="KW-0479">Metal-binding</keyword>
<dbReference type="InterPro" id="IPR015237">
    <property type="entry name" value="Alpha-amylase_C_pro"/>
</dbReference>
<evidence type="ECO:0000256" key="1">
    <source>
        <dbReference type="ARBA" id="ARBA00001913"/>
    </source>
</evidence>
<dbReference type="CDD" id="cd11318">
    <property type="entry name" value="AmyAc_bac_fung_AmyA"/>
    <property type="match status" value="1"/>
</dbReference>
<dbReference type="Gene3D" id="3.20.20.80">
    <property type="entry name" value="Glycosidases"/>
    <property type="match status" value="1"/>
</dbReference>
<dbReference type="InterPro" id="IPR013780">
    <property type="entry name" value="Glyco_hydro_b"/>
</dbReference>
<protein>
    <recommendedName>
        <fullName evidence="8">Glycosyl hydrolase family 13 catalytic domain-containing protein</fullName>
    </recommendedName>
</protein>
<evidence type="ECO:0000259" key="8">
    <source>
        <dbReference type="SMART" id="SM00642"/>
    </source>
</evidence>
<reference evidence="9" key="1">
    <citation type="submission" date="2022-11" db="EMBL/GenBank/DDBJ databases">
        <authorList>
            <person name="Petersen C."/>
        </authorList>
    </citation>
    <scope>NUCLEOTIDE SEQUENCE</scope>
    <source>
        <strain evidence="9">IBT 29864</strain>
    </source>
</reference>
<dbReference type="SUPFAM" id="SSF51011">
    <property type="entry name" value="Glycosyl hydrolase domain"/>
    <property type="match status" value="1"/>
</dbReference>
<proteinExistence type="inferred from homology"/>
<dbReference type="SMART" id="SM00642">
    <property type="entry name" value="Aamy"/>
    <property type="match status" value="1"/>
</dbReference>
<gene>
    <name evidence="9" type="ORF">N7496_011619</name>
</gene>
<dbReference type="Pfam" id="PF09154">
    <property type="entry name" value="Alpha-amy_C_pro"/>
    <property type="match status" value="1"/>
</dbReference>
<dbReference type="GO" id="GO:0005509">
    <property type="term" value="F:calcium ion binding"/>
    <property type="evidence" value="ECO:0007669"/>
    <property type="project" value="InterPro"/>
</dbReference>
<dbReference type="Pfam" id="PF00128">
    <property type="entry name" value="Alpha-amylase"/>
    <property type="match status" value="1"/>
</dbReference>
<dbReference type="GO" id="GO:0005975">
    <property type="term" value="P:carbohydrate metabolic process"/>
    <property type="evidence" value="ECO:0007669"/>
    <property type="project" value="InterPro"/>
</dbReference>
<keyword evidence="5" id="KW-0119">Carbohydrate metabolism</keyword>
<sequence>MAWKLTNPESETDDPEKSLGWDTPQNTLMMQGFEWHVPADQKHWHRLRMALPSLRDAGVDNIWIPPGCKGMDPNGTGYDVYDLYDLGEFDQKGSISTRWGPKEELQALISAASDIGIGIYWDTVLNHKAGADFAEKFSAVKVNPEDRNVIVSKPEKISGWVGFDFPGRKGKYSTMKYHHQHFNGVDWDESRKQHAIYKIANSRKYWAQDVSDEHGNYDFLMFANLDHTNPEVRADIFKWAEWIGTELPISGMRIDAAKHYSAAFQKELVDHLRNTVGADYFLVGEYWRGDVRHLLNYLKVMEYGVSLFDVPLLGRFAVTSQTERSDLRKIFRGTLVEQSPAHAVLLEFYNTLSHAYTQKQPGQSLEASLRDILTIITPFFKPIAYALILLRGQGQPCIFYGDLYGIRGGVGYLSLPSCKGKVPILMRARKLYAYGDQRDYFDKKNCIGFVRYGNNYFPDGLACVISNMGATYKRMYVGISHSGEEWTDILEWCIGTVFIDTRGYGVFPVSAKSVSVWVNNKANGRRKLSQLLYYLEIKPSFEV</sequence>
<dbReference type="RefSeq" id="XP_056550492.1">
    <property type="nucleotide sequence ID" value="XM_056704532.1"/>
</dbReference>
<dbReference type="GeneID" id="81443711"/>
<organism evidence="9 10">
    <name type="scientific">Penicillium cataractarum</name>
    <dbReference type="NCBI Taxonomy" id="2100454"/>
    <lineage>
        <taxon>Eukaryota</taxon>
        <taxon>Fungi</taxon>
        <taxon>Dikarya</taxon>
        <taxon>Ascomycota</taxon>
        <taxon>Pezizomycotina</taxon>
        <taxon>Eurotiomycetes</taxon>
        <taxon>Eurotiomycetidae</taxon>
        <taxon>Eurotiales</taxon>
        <taxon>Aspergillaceae</taxon>
        <taxon>Penicillium</taxon>
    </lineage>
</organism>
<dbReference type="AlphaFoldDB" id="A0A9W9RFI6"/>
<evidence type="ECO:0000256" key="2">
    <source>
        <dbReference type="ARBA" id="ARBA00008061"/>
    </source>
</evidence>
<keyword evidence="4" id="KW-0378">Hydrolase</keyword>
<keyword evidence="10" id="KW-1185">Reference proteome</keyword>
<dbReference type="InterPro" id="IPR006047">
    <property type="entry name" value="GH13_cat_dom"/>
</dbReference>
<dbReference type="InterPro" id="IPR017853">
    <property type="entry name" value="GH"/>
</dbReference>
<dbReference type="NCBIfam" id="NF006969">
    <property type="entry name" value="PRK09441.1-2"/>
    <property type="match status" value="1"/>
</dbReference>
<feature type="region of interest" description="Disordered" evidence="7">
    <location>
        <begin position="1"/>
        <end position="22"/>
    </location>
</feature>